<dbReference type="InterPro" id="IPR027478">
    <property type="entry name" value="LdcA_N"/>
</dbReference>
<keyword evidence="3" id="KW-0645">Protease</keyword>
<evidence type="ECO:0000256" key="1">
    <source>
        <dbReference type="ARBA" id="ARBA00010233"/>
    </source>
</evidence>
<dbReference type="GO" id="GO:0006508">
    <property type="term" value="P:proteolysis"/>
    <property type="evidence" value="ECO:0007669"/>
    <property type="project" value="UniProtKB-KW"/>
</dbReference>
<dbReference type="InterPro" id="IPR040449">
    <property type="entry name" value="Peptidase_S66_N"/>
</dbReference>
<dbReference type="Pfam" id="PF17676">
    <property type="entry name" value="Peptidase_S66C"/>
    <property type="match status" value="1"/>
</dbReference>
<dbReference type="EC" id="3.4.17.13" evidence="9"/>
<keyword evidence="4 9" id="KW-0378">Hydrolase</keyword>
<evidence type="ECO:0000256" key="6">
    <source>
        <dbReference type="PIRSR" id="PIRSR028757-1"/>
    </source>
</evidence>
<accession>A0A6N9HJS9</accession>
<feature type="active site" description="Nucleophile" evidence="6">
    <location>
        <position position="103"/>
    </location>
</feature>
<evidence type="ECO:0000259" key="8">
    <source>
        <dbReference type="Pfam" id="PF17676"/>
    </source>
</evidence>
<dbReference type="NCBIfam" id="NF008424">
    <property type="entry name" value="PRK11253.1"/>
    <property type="match status" value="1"/>
</dbReference>
<evidence type="ECO:0000313" key="10">
    <source>
        <dbReference type="Proteomes" id="UP000448575"/>
    </source>
</evidence>
<keyword evidence="2 9" id="KW-0121">Carboxypeptidase</keyword>
<evidence type="ECO:0000259" key="7">
    <source>
        <dbReference type="Pfam" id="PF02016"/>
    </source>
</evidence>
<comment type="caution">
    <text evidence="9">The sequence shown here is derived from an EMBL/GenBank/DDBJ whole genome shotgun (WGS) entry which is preliminary data.</text>
</comment>
<dbReference type="InterPro" id="IPR027461">
    <property type="entry name" value="Carboxypeptidase_A_C_sf"/>
</dbReference>
<feature type="domain" description="LD-carboxypeptidase N-terminal" evidence="7">
    <location>
        <begin position="6"/>
        <end position="123"/>
    </location>
</feature>
<feature type="domain" description="LD-carboxypeptidase C-terminal" evidence="8">
    <location>
        <begin position="168"/>
        <end position="283"/>
    </location>
</feature>
<name>A0A6N9HJS9_9BURK</name>
<protein>
    <submittedName>
        <fullName evidence="9">Muramoyltetrapeptide carboxypeptidase</fullName>
        <ecNumber evidence="9">3.4.17.13</ecNumber>
    </submittedName>
</protein>
<dbReference type="AlphaFoldDB" id="A0A6N9HJS9"/>
<dbReference type="Proteomes" id="UP000448575">
    <property type="component" value="Unassembled WGS sequence"/>
</dbReference>
<dbReference type="SUPFAM" id="SSF141986">
    <property type="entry name" value="LD-carboxypeptidase A C-terminal domain-like"/>
    <property type="match status" value="1"/>
</dbReference>
<feature type="active site" description="Charge relay system" evidence="6">
    <location>
        <position position="268"/>
    </location>
</feature>
<dbReference type="Gene3D" id="3.50.30.60">
    <property type="entry name" value="LD-carboxypeptidase A C-terminal domain-like"/>
    <property type="match status" value="1"/>
</dbReference>
<dbReference type="InterPro" id="IPR040921">
    <property type="entry name" value="Peptidase_S66C"/>
</dbReference>
<organism evidence="9 10">
    <name type="scientific">Pseudoduganella guangdongensis</name>
    <dbReference type="NCBI Taxonomy" id="2692179"/>
    <lineage>
        <taxon>Bacteria</taxon>
        <taxon>Pseudomonadati</taxon>
        <taxon>Pseudomonadota</taxon>
        <taxon>Betaproteobacteria</taxon>
        <taxon>Burkholderiales</taxon>
        <taxon>Oxalobacteraceae</taxon>
        <taxon>Telluria group</taxon>
        <taxon>Pseudoduganella</taxon>
    </lineage>
</organism>
<dbReference type="InterPro" id="IPR029062">
    <property type="entry name" value="Class_I_gatase-like"/>
</dbReference>
<feature type="active site" description="Charge relay system" evidence="6">
    <location>
        <position position="198"/>
    </location>
</feature>
<dbReference type="RefSeq" id="WP_161026846.1">
    <property type="nucleotide sequence ID" value="NZ_WWCJ01000012.1"/>
</dbReference>
<dbReference type="SUPFAM" id="SSF52317">
    <property type="entry name" value="Class I glutamine amidotransferase-like"/>
    <property type="match status" value="1"/>
</dbReference>
<evidence type="ECO:0000256" key="5">
    <source>
        <dbReference type="ARBA" id="ARBA00022825"/>
    </source>
</evidence>
<dbReference type="CDD" id="cd07025">
    <property type="entry name" value="Peptidase_S66"/>
    <property type="match status" value="1"/>
</dbReference>
<comment type="similarity">
    <text evidence="1">Belongs to the peptidase S66 family.</text>
</comment>
<dbReference type="InterPro" id="IPR003507">
    <property type="entry name" value="S66_fam"/>
</dbReference>
<keyword evidence="10" id="KW-1185">Reference proteome</keyword>
<proteinExistence type="inferred from homology"/>
<dbReference type="PANTHER" id="PTHR30237">
    <property type="entry name" value="MURAMOYLTETRAPEPTIDE CARBOXYPEPTIDASE"/>
    <property type="match status" value="1"/>
</dbReference>
<evidence type="ECO:0000313" key="9">
    <source>
        <dbReference type="EMBL" id="MYN03878.1"/>
    </source>
</evidence>
<dbReference type="Gene3D" id="3.40.50.10740">
    <property type="entry name" value="Class I glutamine amidotransferase-like"/>
    <property type="match status" value="1"/>
</dbReference>
<dbReference type="PIRSF" id="PIRSF028757">
    <property type="entry name" value="LD-carboxypeptidase"/>
    <property type="match status" value="1"/>
</dbReference>
<dbReference type="Pfam" id="PF02016">
    <property type="entry name" value="Peptidase_S66"/>
    <property type="match status" value="1"/>
</dbReference>
<gene>
    <name evidence="9" type="primary">ldcA</name>
    <name evidence="9" type="ORF">GTP41_17430</name>
</gene>
<reference evidence="9 10" key="1">
    <citation type="submission" date="2019-12" db="EMBL/GenBank/DDBJ databases">
        <title>Novel species isolated from a subtropical stream in China.</title>
        <authorList>
            <person name="Lu H."/>
        </authorList>
    </citation>
    <scope>NUCLEOTIDE SEQUENCE [LARGE SCALE GENOMIC DNA]</scope>
    <source>
        <strain evidence="9 10">DS3</strain>
    </source>
</reference>
<keyword evidence="5" id="KW-0720">Serine protease</keyword>
<dbReference type="PANTHER" id="PTHR30237:SF2">
    <property type="entry name" value="MUREIN TETRAPEPTIDE CARBOXYPEPTIDASE"/>
    <property type="match status" value="1"/>
</dbReference>
<sequence>MKNIGIAIAAPAGYAQDAAALERGIARLEAQGCIVHNYYDSAATFQRFAATDDARLAQLHAAAADPACQIVVMLRGQYGVSRILPRIDFRKMADSGKLFVGYSDITAFHMALYQATGRISFAGPMMNSDFAREEHSEYAMTQFWDCMLGPTHSVRGAGAGNPLVEVHGTLWGGNLAMVNHLLGTPYWPHIDDGILFLEDIGEHPYRVERMLLQLHFAGVLERQKAIVLGDFSGYRLSPNDNGYDFDAMLAFIRATVKVPVLTGLPFGHMKDLCTLPFGAQAHLVSDAEGFDLTASGYPTLP</sequence>
<dbReference type="EMBL" id="WWCJ01000012">
    <property type="protein sequence ID" value="MYN03878.1"/>
    <property type="molecule type" value="Genomic_DNA"/>
</dbReference>
<evidence type="ECO:0000256" key="4">
    <source>
        <dbReference type="ARBA" id="ARBA00022801"/>
    </source>
</evidence>
<evidence type="ECO:0000256" key="2">
    <source>
        <dbReference type="ARBA" id="ARBA00022645"/>
    </source>
</evidence>
<evidence type="ECO:0000256" key="3">
    <source>
        <dbReference type="ARBA" id="ARBA00022670"/>
    </source>
</evidence>
<dbReference type="GO" id="GO:0008236">
    <property type="term" value="F:serine-type peptidase activity"/>
    <property type="evidence" value="ECO:0007669"/>
    <property type="project" value="UniProtKB-KW"/>
</dbReference>
<dbReference type="GO" id="GO:0106415">
    <property type="term" value="F:muramoyltetrapeptide carboxypeptidase activity"/>
    <property type="evidence" value="ECO:0007669"/>
    <property type="project" value="UniProtKB-EC"/>
</dbReference>